<evidence type="ECO:0000256" key="1">
    <source>
        <dbReference type="SAM" id="Coils"/>
    </source>
</evidence>
<sequence>MAVNEYNRHFSGKEGVHLILPSTLKGRLTTGSVRTIPAHNIRASIGYLLMRMANFEYRSALGADTRIYEITVKPGDSLDKIAKAQGSTVDMLRKLNPTAVVLRSGQVLKCQKARLRSVVDTQGKGCSMCAVKLLGVCLAAYLPVSALAASTDPVPDERALREECSAFSQAGMRDCLAKKAENSQKALRQTEENVARTLSKWDKEKKYVSQARAKLTASNEDFAKYRDVQCAFASSLGGGAIGNAIDMRHLACIAELNDRRAAQLRDAVSDLPLK</sequence>
<dbReference type="Pfam" id="PF01476">
    <property type="entry name" value="LysM"/>
    <property type="match status" value="1"/>
</dbReference>
<feature type="domain" description="LysM" evidence="2">
    <location>
        <begin position="68"/>
        <end position="115"/>
    </location>
</feature>
<dbReference type="Gene3D" id="1.20.1270.180">
    <property type="match status" value="1"/>
</dbReference>
<comment type="caution">
    <text evidence="3">The sequence shown here is derived from an EMBL/GenBank/DDBJ whole genome shotgun (WGS) entry which is preliminary data.</text>
</comment>
<evidence type="ECO:0000313" key="3">
    <source>
        <dbReference type="EMBL" id="MBB6457708.1"/>
    </source>
</evidence>
<organism evidence="3 4">
    <name type="scientific">Acetobacter lovaniensis</name>
    <dbReference type="NCBI Taxonomy" id="104100"/>
    <lineage>
        <taxon>Bacteria</taxon>
        <taxon>Pseudomonadati</taxon>
        <taxon>Pseudomonadota</taxon>
        <taxon>Alphaproteobacteria</taxon>
        <taxon>Acetobacterales</taxon>
        <taxon>Acetobacteraceae</taxon>
        <taxon>Acetobacter</taxon>
    </lineage>
</organism>
<gene>
    <name evidence="3" type="ORF">HNR55_002310</name>
</gene>
<dbReference type="InterPro" id="IPR009739">
    <property type="entry name" value="LprI-like_N"/>
</dbReference>
<dbReference type="Pfam" id="PF07007">
    <property type="entry name" value="LprI"/>
    <property type="match status" value="1"/>
</dbReference>
<name>A0A841QH14_9PROT</name>
<evidence type="ECO:0000259" key="2">
    <source>
        <dbReference type="PROSITE" id="PS51782"/>
    </source>
</evidence>
<reference evidence="3 4" key="1">
    <citation type="submission" date="2020-08" db="EMBL/GenBank/DDBJ databases">
        <title>Genomic Encyclopedia of Type Strains, Phase IV (KMG-IV): sequencing the most valuable type-strain genomes for metagenomic binning, comparative biology and taxonomic classification.</title>
        <authorList>
            <person name="Goeker M."/>
        </authorList>
    </citation>
    <scope>NUCLEOTIDE SEQUENCE [LARGE SCALE GENOMIC DNA]</scope>
    <source>
        <strain evidence="3 4">DSM 4491</strain>
    </source>
</reference>
<dbReference type="Gene3D" id="3.10.350.10">
    <property type="entry name" value="LysM domain"/>
    <property type="match status" value="1"/>
</dbReference>
<keyword evidence="1" id="KW-0175">Coiled coil</keyword>
<dbReference type="AlphaFoldDB" id="A0A841QH14"/>
<dbReference type="InterPro" id="IPR018392">
    <property type="entry name" value="LysM"/>
</dbReference>
<evidence type="ECO:0000313" key="4">
    <source>
        <dbReference type="Proteomes" id="UP000578000"/>
    </source>
</evidence>
<dbReference type="PROSITE" id="PS51782">
    <property type="entry name" value="LYSM"/>
    <property type="match status" value="1"/>
</dbReference>
<accession>A0A841QH14</accession>
<dbReference type="SUPFAM" id="SSF54106">
    <property type="entry name" value="LysM domain"/>
    <property type="match status" value="1"/>
</dbReference>
<feature type="coiled-coil region" evidence="1">
    <location>
        <begin position="173"/>
        <end position="200"/>
    </location>
</feature>
<keyword evidence="4" id="KW-1185">Reference proteome</keyword>
<dbReference type="Proteomes" id="UP000578000">
    <property type="component" value="Unassembled WGS sequence"/>
</dbReference>
<dbReference type="EMBL" id="JACHIE010000010">
    <property type="protein sequence ID" value="MBB6457708.1"/>
    <property type="molecule type" value="Genomic_DNA"/>
</dbReference>
<dbReference type="InterPro" id="IPR036779">
    <property type="entry name" value="LysM_dom_sf"/>
</dbReference>
<proteinExistence type="predicted"/>
<dbReference type="RefSeq" id="WP_184382696.1">
    <property type="nucleotide sequence ID" value="NZ_BAABDB010000010.1"/>
</dbReference>
<dbReference type="SMART" id="SM00257">
    <property type="entry name" value="LysM"/>
    <property type="match status" value="1"/>
</dbReference>
<dbReference type="CDD" id="cd00118">
    <property type="entry name" value="LysM"/>
    <property type="match status" value="1"/>
</dbReference>
<protein>
    <recommendedName>
        <fullName evidence="2">LysM domain-containing protein</fullName>
    </recommendedName>
</protein>